<gene>
    <name evidence="2" type="ORF">TraAM80_06037</name>
</gene>
<dbReference type="GeneID" id="40329970"/>
<name>A0A422NBW7_TRYRA</name>
<feature type="coiled-coil region" evidence="1">
    <location>
        <begin position="511"/>
        <end position="538"/>
    </location>
</feature>
<evidence type="ECO:0000313" key="2">
    <source>
        <dbReference type="EMBL" id="RNF02987.1"/>
    </source>
</evidence>
<dbReference type="EMBL" id="MKGL01000211">
    <property type="protein sequence ID" value="RNF02987.1"/>
    <property type="molecule type" value="Genomic_DNA"/>
</dbReference>
<dbReference type="Proteomes" id="UP000283634">
    <property type="component" value="Unassembled WGS sequence"/>
</dbReference>
<dbReference type="AlphaFoldDB" id="A0A422NBW7"/>
<evidence type="ECO:0000313" key="3">
    <source>
        <dbReference type="Proteomes" id="UP000283634"/>
    </source>
</evidence>
<proteinExistence type="predicted"/>
<reference evidence="2 3" key="1">
    <citation type="journal article" date="2018" name="BMC Genomics">
        <title>Genomic comparison of Trypanosoma conorhini and Trypanosoma rangeli to Trypanosoma cruzi strains of high and low virulence.</title>
        <authorList>
            <person name="Bradwell K.R."/>
            <person name="Koparde V.N."/>
            <person name="Matveyev A.V."/>
            <person name="Serrano M.G."/>
            <person name="Alves J.M."/>
            <person name="Parikh H."/>
            <person name="Huang B."/>
            <person name="Lee V."/>
            <person name="Espinosa-Alvarez O."/>
            <person name="Ortiz P.A."/>
            <person name="Costa-Martins A.G."/>
            <person name="Teixeira M.M."/>
            <person name="Buck G.A."/>
        </authorList>
    </citation>
    <scope>NUCLEOTIDE SEQUENCE [LARGE SCALE GENOMIC DNA]</scope>
    <source>
        <strain evidence="2 3">AM80</strain>
    </source>
</reference>
<evidence type="ECO:0000256" key="1">
    <source>
        <dbReference type="SAM" id="Coils"/>
    </source>
</evidence>
<keyword evidence="1" id="KW-0175">Coiled coil</keyword>
<dbReference type="VEuPathDB" id="TriTrypDB:TRSC58_06889"/>
<protein>
    <submittedName>
        <fullName evidence="2">Uncharacterized protein</fullName>
    </submittedName>
</protein>
<accession>A0A422NBW7</accession>
<dbReference type="OMA" id="NHEREFA"/>
<feature type="coiled-coil region" evidence="1">
    <location>
        <begin position="680"/>
        <end position="728"/>
    </location>
</feature>
<dbReference type="RefSeq" id="XP_029237234.1">
    <property type="nucleotide sequence ID" value="XM_029382894.1"/>
</dbReference>
<keyword evidence="3" id="KW-1185">Reference proteome</keyword>
<comment type="caution">
    <text evidence="2">The sequence shown here is derived from an EMBL/GenBank/DDBJ whole genome shotgun (WGS) entry which is preliminary data.</text>
</comment>
<dbReference type="OrthoDB" id="247306at2759"/>
<sequence length="983" mass="109135">MLAGSKRGRDEDEGDKALVREVSAAIQSMAAETEDIVSSVGKVNGAVLDSLLQRSRQAEDALSAAGGSVAQLWKLVVQGQQGRAANALSCIAVSDDAHRKGHRIAALQQQLLNSASLAAEEVSSGLSKAHEATVALFSSQLAGEKETNEKLVLRVREFLQHSLEAIQSYSCRAMEAELSLFKRSVSVSRLQSLLSFYQNASLRHHEEVMALIKIVRILAEKSKDVDLAETKLRQSKAHVRLLEKHLELSGVVQAIVPPNFVPPRQATEPPSEALRRTAPEYFALRLLEHEDVTLSELVDSWQKQEARIAVAEEKYRTLELSVESLRREALTVQQGFLEEKRRRELVEQRLVDLVRERIRPSKNDALVQQLTLLRADHTKALDDLAQMATLLGVTREQLALEQQRNVSLETKLQQIQDDSANDVVAHTLASLRHYYEEELERLRNGLVEAETQSAVAVASAEAQHKALETAHNALMVTEQTVMDMSATLQRVENQLCVENPKGGGVASGQVVENAEKILAQSEAQLNQAMSAFEKVMKDAEVRQQKDMSFFEQQVNHLLGSVQALVPMVSTGERVADPETATVVQQQEIQSVMRGALEHALQFVSDTLVTNEISKRSLLDTSISDASQVSLLLEKVQQLTADRDAVLGRLAQCERLIDQHSLTVVERVLMHEVSVEESIDAMEAAEQITTLRREVSSLEAARTAALTEVKELRNELKEDSQGKESAAARLALLERHNTRLMKTIEECLAREVTLVEQVHQLQHNLKKWDTTGPWVASTSESEQKTEMERFTPLMQQLEQLFGGIGEMKEQLSQLQRTASSPFSSAEGGEVETQLLCKGVRQVADALREALQHAEVFRHTFPMEAVEEATPLTLGPAAEAVLNEGEHNKQEKLADLQRQLAEARGAQTLELGARDAELARLRGEIETHRQHEETLKRHEKDLQEQNEGLQLKVGRLLQINKQLLEEVKSSRTASATLSVAEAPST</sequence>
<feature type="coiled-coil region" evidence="1">
    <location>
        <begin position="884"/>
        <end position="950"/>
    </location>
</feature>
<feature type="coiled-coil region" evidence="1">
    <location>
        <begin position="398"/>
        <end position="452"/>
    </location>
</feature>
<organism evidence="2 3">
    <name type="scientific">Trypanosoma rangeli</name>
    <dbReference type="NCBI Taxonomy" id="5698"/>
    <lineage>
        <taxon>Eukaryota</taxon>
        <taxon>Discoba</taxon>
        <taxon>Euglenozoa</taxon>
        <taxon>Kinetoplastea</taxon>
        <taxon>Metakinetoplastina</taxon>
        <taxon>Trypanosomatida</taxon>
        <taxon>Trypanosomatidae</taxon>
        <taxon>Trypanosoma</taxon>
        <taxon>Herpetosoma</taxon>
    </lineage>
</organism>